<evidence type="ECO:0000256" key="1">
    <source>
        <dbReference type="ARBA" id="ARBA00001974"/>
    </source>
</evidence>
<evidence type="ECO:0000313" key="13">
    <source>
        <dbReference type="Proteomes" id="UP001305702"/>
    </source>
</evidence>
<evidence type="ECO:0000256" key="9">
    <source>
        <dbReference type="RuleBase" id="RU361217"/>
    </source>
</evidence>
<dbReference type="PANTHER" id="PTHR11985:SF35">
    <property type="entry name" value="ANAEROBIC GLYCEROL-3-PHOSPHATE DEHYDROGENASE SUBUNIT A"/>
    <property type="match status" value="1"/>
</dbReference>
<name>A0AA96LC45_9BACL</name>
<dbReference type="PROSITE" id="PS00977">
    <property type="entry name" value="FAD_G3PDH_1"/>
    <property type="match status" value="1"/>
</dbReference>
<dbReference type="Proteomes" id="UP001305702">
    <property type="component" value="Chromosome"/>
</dbReference>
<dbReference type="PANTHER" id="PTHR11985">
    <property type="entry name" value="GLYCEROL-3-PHOSPHATE DEHYDROGENASE"/>
    <property type="match status" value="1"/>
</dbReference>
<protein>
    <recommendedName>
        <fullName evidence="9">Glycerol-3-phosphate dehydrogenase</fullName>
        <ecNumber evidence="9">1.1.5.3</ecNumber>
    </recommendedName>
</protein>
<dbReference type="InterPro" id="IPR038299">
    <property type="entry name" value="DAO_C_sf"/>
</dbReference>
<evidence type="ECO:0000256" key="4">
    <source>
        <dbReference type="ARBA" id="ARBA00022630"/>
    </source>
</evidence>
<dbReference type="SUPFAM" id="SSF51905">
    <property type="entry name" value="FAD/NAD(P)-binding domain"/>
    <property type="match status" value="1"/>
</dbReference>
<comment type="cofactor">
    <cofactor evidence="1 9">
        <name>FAD</name>
        <dbReference type="ChEBI" id="CHEBI:57692"/>
    </cofactor>
</comment>
<reference evidence="12 13" key="1">
    <citation type="submission" date="2022-02" db="EMBL/GenBank/DDBJ databases">
        <title>Paenibacillus sp. MBLB1776 Whole Genome Shotgun Sequencing.</title>
        <authorList>
            <person name="Hwang C.Y."/>
            <person name="Cho E.-S."/>
            <person name="Seo M.-J."/>
        </authorList>
    </citation>
    <scope>NUCLEOTIDE SEQUENCE [LARGE SCALE GENOMIC DNA]</scope>
    <source>
        <strain evidence="12 13">MBLB1776</strain>
    </source>
</reference>
<evidence type="ECO:0000259" key="10">
    <source>
        <dbReference type="Pfam" id="PF01266"/>
    </source>
</evidence>
<evidence type="ECO:0000256" key="8">
    <source>
        <dbReference type="ARBA" id="ARBA00049055"/>
    </source>
</evidence>
<evidence type="ECO:0000313" key="12">
    <source>
        <dbReference type="EMBL" id="WNQ10926.1"/>
    </source>
</evidence>
<dbReference type="AlphaFoldDB" id="A0AA96LC45"/>
<evidence type="ECO:0000259" key="11">
    <source>
        <dbReference type="Pfam" id="PF16901"/>
    </source>
</evidence>
<proteinExistence type="inferred from homology"/>
<keyword evidence="6" id="KW-0274">FAD</keyword>
<dbReference type="KEGG" id="paun:MJA45_25475"/>
<keyword evidence="13" id="KW-1185">Reference proteome</keyword>
<sequence length="556" mass="61615">MMREQTFAGAGREAVLASMEEQDFDLLVIGGGITGAGIALDAETRGIRTALVEMQDFAAGTSSRSTKLVHGGLRYLKQLEIKLVAEVGRERAVVYENAPHVTTPEWMLLPLVQGGTFGRMATSVGLLVYDRLAGVRRSERRRMLSRSEALQREPLLRADILKGGGYYVEYRTDDARLTIETMKEAVRRGARAVNYARAVEVLYDGGRASGVRIADTLTGKTRDLRAKIIVNAAGPWVDELRELDRSREGKRIHLTKGVHLVVDGGRFPLRQAVYFDTPDKRMVFAIPREGKTYIGTTDTNYTGDIANPRMTAADRDYLLEAANGMFPSLELTPDDVESSWAGLRPLIHEDGKSPSELSRKDEIFEAPSGLLSIAGGKLTGYRRMAERVVDLVTSRLADQGRGPYRECGTERLALSGGQVGGSAGFEAFVRESVRAGTNAGLTAETAEWLARRYGSNAAELYELHRVRGGEAREFGLPPRTFLTLLYAMEEEMAVTPADYFIRRTGALYFDIEEVRRTLGPVTRYMAAHYGWSEEIQEERMAEMKRRLEEAVTPVDG</sequence>
<evidence type="ECO:0000256" key="5">
    <source>
        <dbReference type="ARBA" id="ARBA00022798"/>
    </source>
</evidence>
<dbReference type="InterPro" id="IPR000447">
    <property type="entry name" value="G3P_DH_FAD-dep"/>
</dbReference>
<dbReference type="Pfam" id="PF16901">
    <property type="entry name" value="DAO_C"/>
    <property type="match status" value="1"/>
</dbReference>
<dbReference type="GO" id="GO:0009331">
    <property type="term" value="C:glycerol-3-phosphate dehydrogenase (FAD) complex"/>
    <property type="evidence" value="ECO:0007669"/>
    <property type="project" value="UniProtKB-UniRule"/>
</dbReference>
<accession>A0AA96LC45</accession>
<dbReference type="PRINTS" id="PR01001">
    <property type="entry name" value="FADG3PDH"/>
</dbReference>
<dbReference type="Gene3D" id="3.30.9.10">
    <property type="entry name" value="D-Amino Acid Oxidase, subunit A, domain 2"/>
    <property type="match status" value="1"/>
</dbReference>
<dbReference type="InterPro" id="IPR031656">
    <property type="entry name" value="DAO_C"/>
</dbReference>
<feature type="domain" description="FAD dependent oxidoreductase" evidence="10">
    <location>
        <begin position="25"/>
        <end position="351"/>
    </location>
</feature>
<dbReference type="Pfam" id="PF01266">
    <property type="entry name" value="DAO"/>
    <property type="match status" value="1"/>
</dbReference>
<dbReference type="GO" id="GO:0046168">
    <property type="term" value="P:glycerol-3-phosphate catabolic process"/>
    <property type="evidence" value="ECO:0007669"/>
    <property type="project" value="TreeGrafter"/>
</dbReference>
<dbReference type="RefSeq" id="WP_315604702.1">
    <property type="nucleotide sequence ID" value="NZ_CP130318.1"/>
</dbReference>
<dbReference type="InterPro" id="IPR006076">
    <property type="entry name" value="FAD-dep_OxRdtase"/>
</dbReference>
<evidence type="ECO:0000256" key="2">
    <source>
        <dbReference type="ARBA" id="ARBA00004977"/>
    </source>
</evidence>
<dbReference type="GO" id="GO:0006071">
    <property type="term" value="P:glycerol metabolic process"/>
    <property type="evidence" value="ECO:0007669"/>
    <property type="project" value="UniProtKB-KW"/>
</dbReference>
<dbReference type="EC" id="1.1.5.3" evidence="9"/>
<comment type="similarity">
    <text evidence="3 9">Belongs to the FAD-dependent glycerol-3-phosphate dehydrogenase family.</text>
</comment>
<comment type="catalytic activity">
    <reaction evidence="8 9">
        <text>a quinone + sn-glycerol 3-phosphate = dihydroxyacetone phosphate + a quinol</text>
        <dbReference type="Rhea" id="RHEA:18977"/>
        <dbReference type="ChEBI" id="CHEBI:24646"/>
        <dbReference type="ChEBI" id="CHEBI:57597"/>
        <dbReference type="ChEBI" id="CHEBI:57642"/>
        <dbReference type="ChEBI" id="CHEBI:132124"/>
        <dbReference type="EC" id="1.1.5.3"/>
    </reaction>
</comment>
<dbReference type="SUPFAM" id="SSF54373">
    <property type="entry name" value="FAD-linked reductases, C-terminal domain"/>
    <property type="match status" value="1"/>
</dbReference>
<comment type="pathway">
    <text evidence="2">Polyol metabolism; glycerol degradation via glycerol kinase pathway; glycerone phosphate from sn-glycerol 3-phosphate (aerobic route): step 1/1.</text>
</comment>
<organism evidence="12 13">
    <name type="scientific">Paenibacillus aurantius</name>
    <dbReference type="NCBI Taxonomy" id="2918900"/>
    <lineage>
        <taxon>Bacteria</taxon>
        <taxon>Bacillati</taxon>
        <taxon>Bacillota</taxon>
        <taxon>Bacilli</taxon>
        <taxon>Bacillales</taxon>
        <taxon>Paenibacillaceae</taxon>
        <taxon>Paenibacillus</taxon>
    </lineage>
</organism>
<dbReference type="Gene3D" id="1.10.8.870">
    <property type="entry name" value="Alpha-glycerophosphate oxidase, cap domain"/>
    <property type="match status" value="1"/>
</dbReference>
<dbReference type="InterPro" id="IPR036188">
    <property type="entry name" value="FAD/NAD-bd_sf"/>
</dbReference>
<dbReference type="EMBL" id="CP130318">
    <property type="protein sequence ID" value="WNQ10926.1"/>
    <property type="molecule type" value="Genomic_DNA"/>
</dbReference>
<gene>
    <name evidence="12" type="ORF">MJA45_25475</name>
</gene>
<dbReference type="Gene3D" id="3.50.50.60">
    <property type="entry name" value="FAD/NAD(P)-binding domain"/>
    <property type="match status" value="1"/>
</dbReference>
<evidence type="ECO:0000256" key="3">
    <source>
        <dbReference type="ARBA" id="ARBA00007330"/>
    </source>
</evidence>
<evidence type="ECO:0000256" key="7">
    <source>
        <dbReference type="ARBA" id="ARBA00023002"/>
    </source>
</evidence>
<keyword evidence="4 9" id="KW-0285">Flavoprotein</keyword>
<dbReference type="PROSITE" id="PS00978">
    <property type="entry name" value="FAD_G3PDH_2"/>
    <property type="match status" value="1"/>
</dbReference>
<keyword evidence="7 9" id="KW-0560">Oxidoreductase</keyword>
<dbReference type="GO" id="GO:0004368">
    <property type="term" value="F:glycerol-3-phosphate dehydrogenase (quinone) activity"/>
    <property type="evidence" value="ECO:0007669"/>
    <property type="project" value="UniProtKB-EC"/>
</dbReference>
<keyword evidence="5" id="KW-0319">Glycerol metabolism</keyword>
<feature type="domain" description="Alpha-glycerophosphate oxidase C-terminal" evidence="11">
    <location>
        <begin position="407"/>
        <end position="534"/>
    </location>
</feature>
<evidence type="ECO:0000256" key="6">
    <source>
        <dbReference type="ARBA" id="ARBA00022827"/>
    </source>
</evidence>